<evidence type="ECO:0000259" key="4">
    <source>
        <dbReference type="Pfam" id="PF25917"/>
    </source>
</evidence>
<evidence type="ECO:0000256" key="3">
    <source>
        <dbReference type="SAM" id="SignalP"/>
    </source>
</evidence>
<keyword evidence="6" id="KW-1185">Reference proteome</keyword>
<dbReference type="Gene3D" id="1.10.287.470">
    <property type="entry name" value="Helix hairpin bin"/>
    <property type="match status" value="1"/>
</dbReference>
<accession>A0A0G3WKD3</accession>
<keyword evidence="2" id="KW-0175">Coiled coil</keyword>
<dbReference type="OrthoDB" id="9793801at2"/>
<dbReference type="PANTHER" id="PTHR30438:SF1">
    <property type="entry name" value="36 KDA ANTIGEN"/>
    <property type="match status" value="1"/>
</dbReference>
<evidence type="ECO:0000313" key="6">
    <source>
        <dbReference type="Proteomes" id="UP000035337"/>
    </source>
</evidence>
<organism evidence="5 6">
    <name type="scientific">Endomicrobium proavitum</name>
    <dbReference type="NCBI Taxonomy" id="1408281"/>
    <lineage>
        <taxon>Bacteria</taxon>
        <taxon>Pseudomonadati</taxon>
        <taxon>Elusimicrobiota</taxon>
        <taxon>Endomicrobiia</taxon>
        <taxon>Endomicrobiales</taxon>
        <taxon>Endomicrobiaceae</taxon>
        <taxon>Endomicrobium</taxon>
    </lineage>
</organism>
<dbReference type="Pfam" id="PF25917">
    <property type="entry name" value="BSH_RND"/>
    <property type="match status" value="1"/>
</dbReference>
<feature type="signal peptide" evidence="3">
    <location>
        <begin position="1"/>
        <end position="17"/>
    </location>
</feature>
<dbReference type="PANTHER" id="PTHR30438">
    <property type="entry name" value="36 KDA ANTIGEN-RELATED"/>
    <property type="match status" value="1"/>
</dbReference>
<dbReference type="GO" id="GO:0005886">
    <property type="term" value="C:plasma membrane"/>
    <property type="evidence" value="ECO:0007669"/>
    <property type="project" value="TreeGrafter"/>
</dbReference>
<comment type="similarity">
    <text evidence="1">Belongs to the membrane fusion protein (MFP) (TC 8.A.1) family.</text>
</comment>
<dbReference type="EMBL" id="CP009498">
    <property type="protein sequence ID" value="AKL98360.1"/>
    <property type="molecule type" value="Genomic_DNA"/>
</dbReference>
<dbReference type="Gene3D" id="2.40.30.170">
    <property type="match status" value="1"/>
</dbReference>
<name>A0A0G3WKD3_9BACT</name>
<dbReference type="AlphaFoldDB" id="A0A0G3WKD3"/>
<reference evidence="5 6" key="1">
    <citation type="submission" date="2014-09" db="EMBL/GenBank/DDBJ databases">
        <title>Complete genome sequence of Endomicrobium proavitum.</title>
        <authorList>
            <person name="Zheng H."/>
        </authorList>
    </citation>
    <scope>NUCLEOTIDE SEQUENCE [LARGE SCALE GENOMIC DNA]</scope>
    <source>
        <strain evidence="5 6">Rsa215</strain>
    </source>
</reference>
<dbReference type="SUPFAM" id="SSF111369">
    <property type="entry name" value="HlyD-like secretion proteins"/>
    <property type="match status" value="1"/>
</dbReference>
<keyword evidence="3" id="KW-0732">Signal</keyword>
<feature type="chain" id="PRO_5005185983" evidence="3">
    <location>
        <begin position="18"/>
        <end position="264"/>
    </location>
</feature>
<feature type="coiled-coil region" evidence="2">
    <location>
        <begin position="67"/>
        <end position="101"/>
    </location>
</feature>
<sequence length="264" mass="29487">MKFLKLFIAAAMIFSVAACSQKSKTQIGEIDASEIDVGAKVPGRLAEVFVSEGESVKKGQILARLEGKELDAKLKTVNAALQEAQDQYDLAEKTYNRMKNLYAQKVIAKQQFDEITYKYNAAKQKVQAVRGQKDEVMAYYAELTLTAPIDGEVIQIISNPGELVSTGYPILTIMNTQNMWAVFNIREDDLKNIIKGKTFEVTVPALDKKYAMKVTYISALGTFASWKPTARQGDYDLKTFEVRLTPDEKIENLRPAMTATFTAK</sequence>
<dbReference type="Proteomes" id="UP000035337">
    <property type="component" value="Chromosome"/>
</dbReference>
<feature type="domain" description="Multidrug resistance protein MdtA-like barrel-sandwich hybrid" evidence="4">
    <location>
        <begin position="35"/>
        <end position="169"/>
    </location>
</feature>
<dbReference type="GO" id="GO:0022857">
    <property type="term" value="F:transmembrane transporter activity"/>
    <property type="evidence" value="ECO:0007669"/>
    <property type="project" value="InterPro"/>
</dbReference>
<evidence type="ECO:0000256" key="1">
    <source>
        <dbReference type="ARBA" id="ARBA00009477"/>
    </source>
</evidence>
<dbReference type="KEGG" id="epo:Epro_0981"/>
<dbReference type="PROSITE" id="PS51257">
    <property type="entry name" value="PROKAR_LIPOPROTEIN"/>
    <property type="match status" value="1"/>
</dbReference>
<protein>
    <submittedName>
        <fullName evidence="5">Putative 36 kDa antigen</fullName>
    </submittedName>
</protein>
<dbReference type="InterPro" id="IPR058625">
    <property type="entry name" value="MdtA-like_BSH"/>
</dbReference>
<dbReference type="RefSeq" id="WP_052570911.1">
    <property type="nucleotide sequence ID" value="NZ_CP009498.1"/>
</dbReference>
<evidence type="ECO:0000313" key="5">
    <source>
        <dbReference type="EMBL" id="AKL98360.1"/>
    </source>
</evidence>
<gene>
    <name evidence="5" type="ORF">Epro_0981</name>
</gene>
<dbReference type="STRING" id="1408281.Epro_0981"/>
<dbReference type="NCBIfam" id="TIGR01730">
    <property type="entry name" value="RND_mfp"/>
    <property type="match status" value="1"/>
</dbReference>
<evidence type="ECO:0000256" key="2">
    <source>
        <dbReference type="SAM" id="Coils"/>
    </source>
</evidence>
<proteinExistence type="inferred from homology"/>
<dbReference type="InterPro" id="IPR006143">
    <property type="entry name" value="RND_pump_MFP"/>
</dbReference>
<dbReference type="Gene3D" id="2.40.50.100">
    <property type="match status" value="1"/>
</dbReference>